<reference evidence="5 6" key="1">
    <citation type="submission" date="2017-09" db="EMBL/GenBank/DDBJ databases">
        <title>Depth-based differentiation of microbial function through sediment-hosted aquifers and enrichment of novel symbionts in the deep terrestrial subsurface.</title>
        <authorList>
            <person name="Probst A.J."/>
            <person name="Ladd B."/>
            <person name="Jarett J.K."/>
            <person name="Geller-Mcgrath D.E."/>
            <person name="Sieber C.M."/>
            <person name="Emerson J.B."/>
            <person name="Anantharaman K."/>
            <person name="Thomas B.C."/>
            <person name="Malmstrom R."/>
            <person name="Stieglmeier M."/>
            <person name="Klingl A."/>
            <person name="Woyke T."/>
            <person name="Ryan C.M."/>
            <person name="Banfield J.F."/>
        </authorList>
    </citation>
    <scope>NUCLEOTIDE SEQUENCE [LARGE SCALE GENOMIC DNA]</scope>
    <source>
        <strain evidence="5">CG11_big_fil_rev_8_21_14_0_20_39_34</strain>
    </source>
</reference>
<dbReference type="InterPro" id="IPR003367">
    <property type="entry name" value="Thrombospondin_3-like_rpt"/>
</dbReference>
<dbReference type="Pfam" id="PF02412">
    <property type="entry name" value="TSP_3"/>
    <property type="match status" value="1"/>
</dbReference>
<dbReference type="InterPro" id="IPR028974">
    <property type="entry name" value="TSP_type-3_rpt"/>
</dbReference>
<evidence type="ECO:0000256" key="1">
    <source>
        <dbReference type="ARBA" id="ARBA00022729"/>
    </source>
</evidence>
<dbReference type="Proteomes" id="UP000229600">
    <property type="component" value="Unassembled WGS sequence"/>
</dbReference>
<dbReference type="GO" id="GO:0007155">
    <property type="term" value="P:cell adhesion"/>
    <property type="evidence" value="ECO:0007669"/>
    <property type="project" value="InterPro"/>
</dbReference>
<feature type="signal peptide" evidence="4">
    <location>
        <begin position="1"/>
        <end position="25"/>
    </location>
</feature>
<keyword evidence="1 4" id="KW-0732">Signal</keyword>
<accession>A0A2H0N4J5</accession>
<feature type="compositionally biased region" description="Acidic residues" evidence="3">
    <location>
        <begin position="138"/>
        <end position="150"/>
    </location>
</feature>
<evidence type="ECO:0000256" key="3">
    <source>
        <dbReference type="SAM" id="MobiDB-lite"/>
    </source>
</evidence>
<protein>
    <submittedName>
        <fullName evidence="5">Uncharacterized protein</fullName>
    </submittedName>
</protein>
<evidence type="ECO:0000256" key="4">
    <source>
        <dbReference type="SAM" id="SignalP"/>
    </source>
</evidence>
<feature type="compositionally biased region" description="Acidic residues" evidence="3">
    <location>
        <begin position="194"/>
        <end position="220"/>
    </location>
</feature>
<dbReference type="SUPFAM" id="SSF103647">
    <property type="entry name" value="TSP type-3 repeat"/>
    <property type="match status" value="2"/>
</dbReference>
<proteinExistence type="predicted"/>
<dbReference type="Gene3D" id="4.10.1080.10">
    <property type="entry name" value="TSP type-3 repeat"/>
    <property type="match status" value="2"/>
</dbReference>
<dbReference type="PANTHER" id="PTHR10199:SF119">
    <property type="entry name" value="RE20510P"/>
    <property type="match status" value="1"/>
</dbReference>
<evidence type="ECO:0000256" key="2">
    <source>
        <dbReference type="ARBA" id="ARBA00022837"/>
    </source>
</evidence>
<dbReference type="AlphaFoldDB" id="A0A2H0N4J5"/>
<gene>
    <name evidence="5" type="ORF">COV59_04050</name>
</gene>
<evidence type="ECO:0000313" key="6">
    <source>
        <dbReference type="Proteomes" id="UP000229600"/>
    </source>
</evidence>
<sequence>MNPRNWILAALICCFFSFLASPVLAQEEEDPAASGDGSDNDIDSILDIADNCPDVVNPNQADNDRDGVGDACDNCPNTANTEQDDNDGDGVGDACDNCPNADNPDQLDTDHDGVGDACIPKPTGDSWAGKDLWKEVETCQEDGDDCDGDGIPDGKDQCFKIPEDKDGFQDDDGCPDPDNDGDGIPDGVDQCSNEPEDYDGFEDDDGCPELDNDGDGIPDGDDLCPNQPRAAAEVDQFHLSADGAAADGADGCSDSWSFSEDYCKGTEVISCPGAELTGPKRDWVPAWETGCIARATEWAERNAFFIVKGLTDTVAIDRNAKAYKELSKGCEKPDMVKQMQCVEDKIYDARRVQVLNSLQAKMPEITGERFKAGSGAVDAPKGTRGAAIVVKYDCRRLEAPKPRDLPKKVRQPIPGPRSEYRRPEETTIVADRKIVALAMGIALQYDGVSNRDDIFAAGIGGDVTFWAWEAVALKLRFNVLPFGTGDRTQESFQGTATVNWQAIPEHLLLGVGYGGGLWNEGLTEAPIRYREHGAVLNVSYRWFYDRDKRYFGAAVLQPFIGVQRDNTAVTEYYRDGLLQDREVRDPEWEALFRLDVFIAPIGVYF</sequence>
<comment type="caution">
    <text evidence="5">The sequence shown here is derived from an EMBL/GenBank/DDBJ whole genome shotgun (WGS) entry which is preliminary data.</text>
</comment>
<dbReference type="PANTHER" id="PTHR10199">
    <property type="entry name" value="THROMBOSPONDIN"/>
    <property type="match status" value="1"/>
</dbReference>
<feature type="region of interest" description="Disordered" evidence="3">
    <location>
        <begin position="404"/>
        <end position="423"/>
    </location>
</feature>
<dbReference type="GO" id="GO:0005509">
    <property type="term" value="F:calcium ion binding"/>
    <property type="evidence" value="ECO:0007669"/>
    <property type="project" value="InterPro"/>
</dbReference>
<feature type="compositionally biased region" description="Acidic residues" evidence="3">
    <location>
        <begin position="169"/>
        <end position="183"/>
    </location>
</feature>
<feature type="compositionally biased region" description="Basic and acidic residues" evidence="3">
    <location>
        <begin position="152"/>
        <end position="168"/>
    </location>
</feature>
<name>A0A2H0N4J5_9BACT</name>
<feature type="chain" id="PRO_5013695212" evidence="4">
    <location>
        <begin position="26"/>
        <end position="605"/>
    </location>
</feature>
<dbReference type="EMBL" id="PCWN01000008">
    <property type="protein sequence ID" value="PIR03814.1"/>
    <property type="molecule type" value="Genomic_DNA"/>
</dbReference>
<organism evidence="5 6">
    <name type="scientific">Candidatus Magasanikbacteria bacterium CG11_big_fil_rev_8_21_14_0_20_39_34</name>
    <dbReference type="NCBI Taxonomy" id="1974653"/>
    <lineage>
        <taxon>Bacteria</taxon>
        <taxon>Candidatus Magasanikiibacteriota</taxon>
    </lineage>
</organism>
<feature type="region of interest" description="Disordered" evidence="3">
    <location>
        <begin position="104"/>
        <end position="220"/>
    </location>
</feature>
<keyword evidence="2" id="KW-0106">Calcium</keyword>
<evidence type="ECO:0000313" key="5">
    <source>
        <dbReference type="EMBL" id="PIR03814.1"/>
    </source>
</evidence>